<protein>
    <recommendedName>
        <fullName evidence="11">Splicing factor 3B subunit 3</fullName>
    </recommendedName>
</protein>
<evidence type="ECO:0000259" key="7">
    <source>
        <dbReference type="Pfam" id="PF10433"/>
    </source>
</evidence>
<dbReference type="VEuPathDB" id="PiroplasmaDB:TpMuguga_04g00182"/>
<dbReference type="Pfam" id="PF03178">
    <property type="entry name" value="CPSF_A"/>
    <property type="match status" value="1"/>
</dbReference>
<dbReference type="FunCoup" id="Q4N305">
    <property type="interactions" value="537"/>
</dbReference>
<gene>
    <name evidence="9" type="ordered locus">TP04_0182</name>
</gene>
<evidence type="ECO:0000256" key="2">
    <source>
        <dbReference type="ARBA" id="ARBA00022664"/>
    </source>
</evidence>
<keyword evidence="2" id="KW-0507">mRNA processing</keyword>
<dbReference type="FunFam" id="2.130.10.10:FF:001143">
    <property type="entry name" value="Pre-mRNA-splicing factor rse-1, putative"/>
    <property type="match status" value="1"/>
</dbReference>
<evidence type="ECO:0000256" key="5">
    <source>
        <dbReference type="ARBA" id="ARBA00023242"/>
    </source>
</evidence>
<comment type="caution">
    <text evidence="9">The sequence shown here is derived from an EMBL/GenBank/DDBJ whole genome shotgun (WGS) entry which is preliminary data.</text>
</comment>
<dbReference type="PANTHER" id="PTHR10644">
    <property type="entry name" value="DNA REPAIR/RNA PROCESSING CPSF FAMILY"/>
    <property type="match status" value="1"/>
</dbReference>
<dbReference type="GO" id="GO:0006397">
    <property type="term" value="P:mRNA processing"/>
    <property type="evidence" value="ECO:0007669"/>
    <property type="project" value="UniProtKB-KW"/>
</dbReference>
<dbReference type="GO" id="GO:0005681">
    <property type="term" value="C:spliceosomal complex"/>
    <property type="evidence" value="ECO:0007669"/>
    <property type="project" value="UniProtKB-KW"/>
</dbReference>
<dbReference type="KEGG" id="tpv:TP04_0182"/>
<evidence type="ECO:0000259" key="8">
    <source>
        <dbReference type="Pfam" id="PF23726"/>
    </source>
</evidence>
<dbReference type="GeneID" id="3501034"/>
<dbReference type="InterPro" id="IPR036322">
    <property type="entry name" value="WD40_repeat_dom_sf"/>
</dbReference>
<dbReference type="InterPro" id="IPR004871">
    <property type="entry name" value="RSE1/DDB1/CPSF1_C"/>
</dbReference>
<feature type="domain" description="RSE1/DDB1/CPSF1 second beta-propeller" evidence="8">
    <location>
        <begin position="447"/>
        <end position="779"/>
    </location>
</feature>
<dbReference type="SUPFAM" id="SSF50978">
    <property type="entry name" value="WD40 repeat-like"/>
    <property type="match status" value="1"/>
</dbReference>
<accession>Q4N305</accession>
<keyword evidence="4" id="KW-0508">mRNA splicing</keyword>
<dbReference type="Proteomes" id="UP000001949">
    <property type="component" value="Unassembled WGS sequence"/>
</dbReference>
<evidence type="ECO:0000313" key="9">
    <source>
        <dbReference type="EMBL" id="EAN31534.1"/>
    </source>
</evidence>
<evidence type="ECO:0000256" key="4">
    <source>
        <dbReference type="ARBA" id="ARBA00023187"/>
    </source>
</evidence>
<evidence type="ECO:0008006" key="11">
    <source>
        <dbReference type="Google" id="ProtNLM"/>
    </source>
</evidence>
<comment type="subcellular location">
    <subcellularLocation>
        <location evidence="1">Nucleus</location>
    </subcellularLocation>
</comment>
<dbReference type="InterPro" id="IPR018846">
    <property type="entry name" value="Beta-prop_RSE1/DDB1/CPSF1_1st"/>
</dbReference>
<dbReference type="InParanoid" id="Q4N305"/>
<dbReference type="InterPro" id="IPR015943">
    <property type="entry name" value="WD40/YVTN_repeat-like_dom_sf"/>
</dbReference>
<reference evidence="9 10" key="1">
    <citation type="journal article" date="2005" name="Science">
        <title>Genome sequence of Theileria parva, a bovine pathogen that transforms lymphocytes.</title>
        <authorList>
            <person name="Gardner M.J."/>
            <person name="Bishop R."/>
            <person name="Shah T."/>
            <person name="de Villiers E.P."/>
            <person name="Carlton J.M."/>
            <person name="Hall N."/>
            <person name="Ren Q."/>
            <person name="Paulsen I.T."/>
            <person name="Pain A."/>
            <person name="Berriman M."/>
            <person name="Wilson R.J.M."/>
            <person name="Sato S."/>
            <person name="Ralph S.A."/>
            <person name="Mann D.J."/>
            <person name="Xiong Z."/>
            <person name="Shallom S.J."/>
            <person name="Weidman J."/>
            <person name="Jiang L."/>
            <person name="Lynn J."/>
            <person name="Weaver B."/>
            <person name="Shoaibi A."/>
            <person name="Domingo A.R."/>
            <person name="Wasawo D."/>
            <person name="Crabtree J."/>
            <person name="Wortman J.R."/>
            <person name="Haas B."/>
            <person name="Angiuoli S.V."/>
            <person name="Creasy T.H."/>
            <person name="Lu C."/>
            <person name="Suh B."/>
            <person name="Silva J.C."/>
            <person name="Utterback T.R."/>
            <person name="Feldblyum T.V."/>
            <person name="Pertea M."/>
            <person name="Allen J."/>
            <person name="Nierman W.C."/>
            <person name="Taracha E.L.N."/>
            <person name="Salzberg S.L."/>
            <person name="White O.R."/>
            <person name="Fitzhugh H.A."/>
            <person name="Morzaria S."/>
            <person name="Venter J.C."/>
            <person name="Fraser C.M."/>
            <person name="Nene V."/>
        </authorList>
    </citation>
    <scope>NUCLEOTIDE SEQUENCE [LARGE SCALE GENOMIC DNA]</scope>
    <source>
        <strain evidence="9 10">Muguga</strain>
    </source>
</reference>
<dbReference type="Pfam" id="PF10433">
    <property type="entry name" value="Beta-prop_RSE1_1st"/>
    <property type="match status" value="1"/>
</dbReference>
<keyword evidence="10" id="KW-1185">Reference proteome</keyword>
<dbReference type="OMA" id="PRATGHW"/>
<dbReference type="GO" id="GO:0003676">
    <property type="term" value="F:nucleic acid binding"/>
    <property type="evidence" value="ECO:0007669"/>
    <property type="project" value="InterPro"/>
</dbReference>
<dbReference type="AlphaFoldDB" id="Q4N305"/>
<evidence type="ECO:0000259" key="6">
    <source>
        <dbReference type="Pfam" id="PF03178"/>
    </source>
</evidence>
<dbReference type="Gene3D" id="2.130.10.10">
    <property type="entry name" value="YVTN repeat-like/Quinoprotein amine dehydrogenase"/>
    <property type="match status" value="3"/>
</dbReference>
<feature type="domain" description="RSE1/DDB1/CPSF1 first beta-propeller" evidence="7">
    <location>
        <begin position="15"/>
        <end position="403"/>
    </location>
</feature>
<organism evidence="9 10">
    <name type="scientific">Theileria parva</name>
    <name type="common">East coast fever infection agent</name>
    <dbReference type="NCBI Taxonomy" id="5875"/>
    <lineage>
        <taxon>Eukaryota</taxon>
        <taxon>Sar</taxon>
        <taxon>Alveolata</taxon>
        <taxon>Apicomplexa</taxon>
        <taxon>Aconoidasida</taxon>
        <taxon>Piroplasmida</taxon>
        <taxon>Theileriidae</taxon>
        <taxon>Theileria</taxon>
    </lineage>
</organism>
<dbReference type="InterPro" id="IPR058543">
    <property type="entry name" value="Beta-prop_RSE1/DDB1/CPSF1_2nd"/>
</dbReference>
<proteinExistence type="predicted"/>
<keyword evidence="5" id="KW-0539">Nucleus</keyword>
<dbReference type="STRING" id="5875.Q4N305"/>
<dbReference type="Pfam" id="PF23726">
    <property type="entry name" value="Beta-prop_RSE1_2nd"/>
    <property type="match status" value="1"/>
</dbReference>
<feature type="domain" description="RSE1/DDB1/CPSF1 C-terminal" evidence="6">
    <location>
        <begin position="884"/>
        <end position="1199"/>
    </location>
</feature>
<evidence type="ECO:0000313" key="10">
    <source>
        <dbReference type="Proteomes" id="UP000001949"/>
    </source>
</evidence>
<dbReference type="InterPro" id="IPR050358">
    <property type="entry name" value="RSE1/DDB1/CFT1"/>
</dbReference>
<evidence type="ECO:0000256" key="3">
    <source>
        <dbReference type="ARBA" id="ARBA00022728"/>
    </source>
</evidence>
<dbReference type="EMBL" id="AAGK01000004">
    <property type="protein sequence ID" value="EAN31534.1"/>
    <property type="molecule type" value="Genomic_DNA"/>
</dbReference>
<dbReference type="eggNOG" id="KOG1898">
    <property type="taxonomic scope" value="Eukaryota"/>
</dbReference>
<evidence type="ECO:0000256" key="1">
    <source>
        <dbReference type="ARBA" id="ARBA00004123"/>
    </source>
</evidence>
<sequence>MPVLYNLTLKKPTGVTASVPGSFSAPKAQEFVVARAHVLELYGLNASGKLQQLVSVEAFGIVRALAAFRLTGAQRDYLVVTSDSGRIVILEYSTQTNSFKRLHCETYGKTGVRRIVPGQYLAVDPKGRALMIGAVERQKFVYILNRDSKANLTISSPLEAHKSHSVCFDLVALEVGYDNPIFASLEQSYEAIDTVQMDIQTKLTKEMETDLLRKGLSFWEMDLGLNHVVKKVTLPVDLSAHLLVPVPGGPGGVLVCCENYLVYKNLEHPDVFCSYPRRLQMAETDSLLIINYSVHRMKDFFFILLLSEYGDLYKIELSHDDTTVSEIVVRYFDTVDVASTMCILRSGYLFVGSESGDHKLYQFTALENGDKDVICTSLHPDAKNAIIAFKPRKLQNLAVVDRMNSMALAVDMKVVDVLGLNNYDIFVACGRWYDSRLKCLRYGFNTEELAFNELPGRPKAVFTIKSLESNYDEYIIISFQGNTLVLSIGEAVEEVTDSFFLTSITTLHSCHMGSTSGSVGGGIFVQVHDGGFRYLTGDVVKEWKVQTTKRVKLADNNNTQLVLVLTGGEVIYFQLTEADVLELVEVGRRNLSTEVTCLAVQHQVSGNKAEFCCCGSIDNIVRVMKLDKTLKLCSSQILGNNSLPESVALLTTSVDELYLYVGLNNGVLIRNTVDVAGNLSDQESRFLGAKPLRLKLVQYLDRQCLLLLTVKTFIVVPNYPTSGNGNLEILPVYINSTNATVTLSPSNAMLSVDSIDTFNSLLCLNGFVSILGNSLKIFRCLVNGDVFSEITIPLEYTPRKLILLPSSTLTQGALNTGVNPAVPQGPVPGQLNVLLLVVESDYNSYNTEQVEEINKEMTSIQLEGDHFEPMELKNYRAGPGKWSSCIRIINPVNMETIAKLLFTENEAATAAYSCVLNGQQLLVVGTIKNAHLYPSNNDDGNDEVESSIRVYEYDSNYANLGNTGFSIKLLHVTNTKGWIRCFNNYENKLLLCAIGSKLRMYALGRKQMLLKGEHRSLTSNGFMDIKVVGSRIYCGDIRESVQLLRLKFYGEDLGEFELTTTSTGPRWLSTMELLDYSTVIAGDKFDSLFVSRVPHNEDVVRSNYFEYHNQFHLGDIVTSLQRVRINPIHSEVVLYTTLMGSIGVLIPFVSKDELDFLQHLEMLLCNQIDTVTGREVQMFRSYYFPVQNIVDGDLCEMFTALGDEKFNVANQLNLKVAEVVKKLKNIRNRVF</sequence>
<dbReference type="GO" id="GO:0008380">
    <property type="term" value="P:RNA splicing"/>
    <property type="evidence" value="ECO:0007669"/>
    <property type="project" value="UniProtKB-KW"/>
</dbReference>
<keyword evidence="3" id="KW-0747">Spliceosome</keyword>
<name>Q4N305_THEPA</name>